<evidence type="ECO:0000313" key="1">
    <source>
        <dbReference type="EnsemblPlants" id="AVESA.00010b.r2.2AG0224270.3.CDS"/>
    </source>
</evidence>
<dbReference type="EnsemblPlants" id="AVESA.00010b.r2.2AG0224270.3">
    <property type="protein sequence ID" value="AVESA.00010b.r2.2AG0224270.3.CDS"/>
    <property type="gene ID" value="AVESA.00010b.r2.2AG0224270"/>
</dbReference>
<organism evidence="1 2">
    <name type="scientific">Avena sativa</name>
    <name type="common">Oat</name>
    <dbReference type="NCBI Taxonomy" id="4498"/>
    <lineage>
        <taxon>Eukaryota</taxon>
        <taxon>Viridiplantae</taxon>
        <taxon>Streptophyta</taxon>
        <taxon>Embryophyta</taxon>
        <taxon>Tracheophyta</taxon>
        <taxon>Spermatophyta</taxon>
        <taxon>Magnoliopsida</taxon>
        <taxon>Liliopsida</taxon>
        <taxon>Poales</taxon>
        <taxon>Poaceae</taxon>
        <taxon>BOP clade</taxon>
        <taxon>Pooideae</taxon>
        <taxon>Poodae</taxon>
        <taxon>Poeae</taxon>
        <taxon>Poeae Chloroplast Group 1 (Aveneae type)</taxon>
        <taxon>Aveninae</taxon>
        <taxon>Avena</taxon>
    </lineage>
</organism>
<protein>
    <submittedName>
        <fullName evidence="1">Uncharacterized protein</fullName>
    </submittedName>
</protein>
<accession>A0ACD5UBB2</accession>
<keyword evidence="2" id="KW-1185">Reference proteome</keyword>
<reference evidence="1" key="2">
    <citation type="submission" date="2025-09" db="UniProtKB">
        <authorList>
            <consortium name="EnsemblPlants"/>
        </authorList>
    </citation>
    <scope>IDENTIFICATION</scope>
</reference>
<proteinExistence type="predicted"/>
<evidence type="ECO:0000313" key="2">
    <source>
        <dbReference type="Proteomes" id="UP001732700"/>
    </source>
</evidence>
<dbReference type="Proteomes" id="UP001732700">
    <property type="component" value="Chromosome 2A"/>
</dbReference>
<sequence>MARGGFAAAGGAGAGGERERVHGYGSGRVTISVAVTCLMAASCGLIFGYDIGVSGGVTQMQSFLEKFFPEVLREMKGAKRDAYCKYDNQMLTAFTSSLYIAGMLSSLVASRVTRRVGRQAVMLTGGVLFLAGSVVNAAALNITMLILGRMLLGFGVGFTAQAAPLYLAETAPAKWRGAFTTAYNFFLVLGTLAATVTNYFTNRIPGWGWRVSLGLAGVPATIVVLGAIFVLDTPSSLVMRGHPDRARASLQRIRGADADVDNEFKDIVVAVEEARRNNEGAFERLRGKGYRHYMVMMVAIPAFFDLSGMIVISVFSPVLFRTVGFNSQKAVLGSVILSLVNLSSVAVSTFVVDRAGRRFLFLVGGIAMMFCQVHNTRTGCHVYARASLYFCLSVVGLVKVAVAWILAEHLGRHHATTMARNYAYGVLALTCAYTFSFGLSWGPLKWVVPSEIYPVEIRSAGQAMTIAIALTLSFAQTQVFITLLCSLKYAIFFFYAGWVLVMTIFMAALLPETKGVPLEAMRSVWAKHWYWRRFVRDAKQDSQVNCL</sequence>
<name>A0ACD5UBB2_AVESA</name>
<reference evidence="1" key="1">
    <citation type="submission" date="2021-05" db="EMBL/GenBank/DDBJ databases">
        <authorList>
            <person name="Scholz U."/>
            <person name="Mascher M."/>
            <person name="Fiebig A."/>
        </authorList>
    </citation>
    <scope>NUCLEOTIDE SEQUENCE [LARGE SCALE GENOMIC DNA]</scope>
</reference>